<keyword evidence="4" id="KW-1185">Reference proteome</keyword>
<evidence type="ECO:0000256" key="1">
    <source>
        <dbReference type="SAM" id="Coils"/>
    </source>
</evidence>
<feature type="region of interest" description="Disordered" evidence="2">
    <location>
        <begin position="48"/>
        <end position="70"/>
    </location>
</feature>
<organism evidence="3 4">
    <name type="scientific">Lentinula aciculospora</name>
    <dbReference type="NCBI Taxonomy" id="153920"/>
    <lineage>
        <taxon>Eukaryota</taxon>
        <taxon>Fungi</taxon>
        <taxon>Dikarya</taxon>
        <taxon>Basidiomycota</taxon>
        <taxon>Agaricomycotina</taxon>
        <taxon>Agaricomycetes</taxon>
        <taxon>Agaricomycetidae</taxon>
        <taxon>Agaricales</taxon>
        <taxon>Marasmiineae</taxon>
        <taxon>Omphalotaceae</taxon>
        <taxon>Lentinula</taxon>
    </lineage>
</organism>
<sequence length="333" mass="37979">MSKYQESGIEQSGRLSKDNFVGALYLVYRVLARLEIPENLPESFATAFCTQSPPTDPFDHDLTSSPDEEDEVGGLYAQIRALQDALASLDQENEDLRSSVQTLTRLTRQQTLSQNRMSRNVDSSLAEISQLKSELQDKDNALTRLSASLGIADELSRENTIFRLQIEELTSHLEISNGDTAAQKVVSEELTRECEWLKQQLDDLREASTNVPSVTDDQELQNFINEDLSLENNRLRNQARELQEALSQLRAPNDELIYVKETTRALTRENGRLQRRIQEMEGASTAQDGMRRQVEQLSRDNERLRRGLEQTRRRPARQNTTDLPPPAYEDIGR</sequence>
<dbReference type="Proteomes" id="UP001150266">
    <property type="component" value="Unassembled WGS sequence"/>
</dbReference>
<name>A0A9W9A1D7_9AGAR</name>
<dbReference type="EMBL" id="JAOTPV010000021">
    <property type="protein sequence ID" value="KAJ4472158.1"/>
    <property type="molecule type" value="Genomic_DNA"/>
</dbReference>
<feature type="region of interest" description="Disordered" evidence="2">
    <location>
        <begin position="279"/>
        <end position="333"/>
    </location>
</feature>
<gene>
    <name evidence="3" type="ORF">J3R30DRAFT_1043097</name>
</gene>
<keyword evidence="1" id="KW-0175">Coiled coil</keyword>
<accession>A0A9W9A1D7</accession>
<dbReference type="OrthoDB" id="524326at2759"/>
<comment type="caution">
    <text evidence="3">The sequence shown here is derived from an EMBL/GenBank/DDBJ whole genome shotgun (WGS) entry which is preliminary data.</text>
</comment>
<protein>
    <submittedName>
        <fullName evidence="3">Uncharacterized protein</fullName>
    </submittedName>
</protein>
<feature type="coiled-coil region" evidence="1">
    <location>
        <begin position="79"/>
        <end position="148"/>
    </location>
</feature>
<dbReference type="AlphaFoldDB" id="A0A9W9A1D7"/>
<proteinExistence type="predicted"/>
<evidence type="ECO:0000313" key="4">
    <source>
        <dbReference type="Proteomes" id="UP001150266"/>
    </source>
</evidence>
<evidence type="ECO:0000256" key="2">
    <source>
        <dbReference type="SAM" id="MobiDB-lite"/>
    </source>
</evidence>
<feature type="compositionally biased region" description="Basic and acidic residues" evidence="2">
    <location>
        <begin position="289"/>
        <end position="312"/>
    </location>
</feature>
<evidence type="ECO:0000313" key="3">
    <source>
        <dbReference type="EMBL" id="KAJ4472158.1"/>
    </source>
</evidence>
<reference evidence="3" key="1">
    <citation type="submission" date="2022-08" db="EMBL/GenBank/DDBJ databases">
        <title>A Global Phylogenomic Analysis of the Shiitake Genus Lentinula.</title>
        <authorList>
            <consortium name="DOE Joint Genome Institute"/>
            <person name="Sierra-Patev S."/>
            <person name="Min B."/>
            <person name="Naranjo-Ortiz M."/>
            <person name="Looney B."/>
            <person name="Konkel Z."/>
            <person name="Slot J.C."/>
            <person name="Sakamoto Y."/>
            <person name="Steenwyk J.L."/>
            <person name="Rokas A."/>
            <person name="Carro J."/>
            <person name="Camarero S."/>
            <person name="Ferreira P."/>
            <person name="Molpeceres G."/>
            <person name="Ruiz-Duenas F.J."/>
            <person name="Serrano A."/>
            <person name="Henrissat B."/>
            <person name="Drula E."/>
            <person name="Hughes K.W."/>
            <person name="Mata J.L."/>
            <person name="Ishikawa N.K."/>
            <person name="Vargas-Isla R."/>
            <person name="Ushijima S."/>
            <person name="Smith C.A."/>
            <person name="Ahrendt S."/>
            <person name="Andreopoulos W."/>
            <person name="He G."/>
            <person name="Labutti K."/>
            <person name="Lipzen A."/>
            <person name="Ng V."/>
            <person name="Riley R."/>
            <person name="Sandor L."/>
            <person name="Barry K."/>
            <person name="Martinez A.T."/>
            <person name="Xiao Y."/>
            <person name="Gibbons J.G."/>
            <person name="Terashima K."/>
            <person name="Grigoriev I.V."/>
            <person name="Hibbett D.S."/>
        </authorList>
    </citation>
    <scope>NUCLEOTIDE SEQUENCE</scope>
    <source>
        <strain evidence="3">JLM2183</strain>
    </source>
</reference>